<gene>
    <name evidence="2" type="ORF">DJ79_05100</name>
</gene>
<protein>
    <submittedName>
        <fullName evidence="2">Uncharacterized protein</fullName>
    </submittedName>
</protein>
<accession>A0A256JKH5</accession>
<reference evidence="2 3" key="1">
    <citation type="journal article" date="2014" name="Front. Microbiol.">
        <title>Population and genomic analysis of the genus Halorubrum.</title>
        <authorList>
            <person name="Fullmer M.S."/>
            <person name="Soucy S.M."/>
            <person name="Swithers K.S."/>
            <person name="Makkay A.M."/>
            <person name="Wheeler R."/>
            <person name="Ventosa A."/>
            <person name="Gogarten J.P."/>
            <person name="Papke R.T."/>
        </authorList>
    </citation>
    <scope>NUCLEOTIDE SEQUENCE [LARGE SCALE GENOMIC DNA]</scope>
    <source>
        <strain evidence="2 3">Ga2p</strain>
    </source>
</reference>
<keyword evidence="1" id="KW-0812">Transmembrane</keyword>
<proteinExistence type="predicted"/>
<sequence length="92" mass="9582">MNIKQLAKDPLAQLSAGLSGIIALLNPEVFLALFDALLASGPQIFSVVSVSALTLPQVLPPTSPAEWGVVAAAVLFIGYLLQQVIANLDRAT</sequence>
<keyword evidence="1" id="KW-1133">Transmembrane helix</keyword>
<dbReference type="EMBL" id="NHPA01000031">
    <property type="protein sequence ID" value="OYR68757.1"/>
    <property type="molecule type" value="Genomic_DNA"/>
</dbReference>
<evidence type="ECO:0000313" key="2">
    <source>
        <dbReference type="EMBL" id="OYR68757.1"/>
    </source>
</evidence>
<comment type="caution">
    <text evidence="2">The sequence shown here is derived from an EMBL/GenBank/DDBJ whole genome shotgun (WGS) entry which is preliminary data.</text>
</comment>
<evidence type="ECO:0000256" key="1">
    <source>
        <dbReference type="SAM" id="Phobius"/>
    </source>
</evidence>
<feature type="transmembrane region" description="Helical" evidence="1">
    <location>
        <begin position="67"/>
        <end position="88"/>
    </location>
</feature>
<dbReference type="AlphaFoldDB" id="A0A256JKH5"/>
<dbReference type="Proteomes" id="UP000215607">
    <property type="component" value="Unassembled WGS sequence"/>
</dbReference>
<name>A0A256JKH5_HALEZ</name>
<keyword evidence="1" id="KW-0472">Membrane</keyword>
<organism evidence="2 3">
    <name type="scientific">Halorubrum ezzemoulense</name>
    <name type="common">Halorubrum chaoviator</name>
    <dbReference type="NCBI Taxonomy" id="337243"/>
    <lineage>
        <taxon>Archaea</taxon>
        <taxon>Methanobacteriati</taxon>
        <taxon>Methanobacteriota</taxon>
        <taxon>Stenosarchaea group</taxon>
        <taxon>Halobacteria</taxon>
        <taxon>Halobacteriales</taxon>
        <taxon>Haloferacaceae</taxon>
        <taxon>Halorubrum</taxon>
    </lineage>
</organism>
<dbReference type="RefSeq" id="WP_094592781.1">
    <property type="nucleotide sequence ID" value="NZ_NHPA01000031.1"/>
</dbReference>
<evidence type="ECO:0000313" key="3">
    <source>
        <dbReference type="Proteomes" id="UP000215607"/>
    </source>
</evidence>